<reference evidence="1 2" key="1">
    <citation type="submission" date="2020-04" db="EMBL/GenBank/DDBJ databases">
        <title>MicrobeNet Type strains.</title>
        <authorList>
            <person name="Nicholson A.C."/>
        </authorList>
    </citation>
    <scope>NUCLEOTIDE SEQUENCE [LARGE SCALE GENOMIC DNA]</scope>
    <source>
        <strain evidence="1 2">ATCC BAA-14</strain>
    </source>
</reference>
<sequence>MISLVLAVVLFGLNACSYLNPGSESGAETTHFAGRVDTTPTGLHLDGTPWWPSGFNAYQLGTNWAVNAGCGAEVDLDRYFGALPPRALTRFNLYAMFAVNKHTGGLDFGPLDAVFAAAKRHHQMVLPVLTGSSGDCEDGVFKDRSWYTDGWRTTRAVGGMTYADWMSIAVKRWAGETSLAGWELVGEPETSSCGAGGCDLAHRTCQPGAAQVLRDFFDAAGAALRDIDRRHPMFAGFTGGDQCGTTGTDMDIVAQSPHLDVLDYHDYRNDEGIPPAGSDLSARIALADRLGKPIVVNELGIKAGSCLSISTRAAELRTRLADIRREGVAGVLLWAFVPDPRPDECTYDIGYDDPAWRVVDQAIV</sequence>
<protein>
    <submittedName>
        <fullName evidence="1">Beta-mannosidase</fullName>
    </submittedName>
</protein>
<dbReference type="OMA" id="QWNGLAR"/>
<dbReference type="EMBL" id="JAAXPC010000001">
    <property type="protein sequence ID" value="NKY00259.1"/>
    <property type="molecule type" value="Genomic_DNA"/>
</dbReference>
<proteinExistence type="predicted"/>
<accession>A0A846WGW0</accession>
<dbReference type="Gene3D" id="3.20.20.80">
    <property type="entry name" value="Glycosidases"/>
    <property type="match status" value="1"/>
</dbReference>
<comment type="caution">
    <text evidence="1">The sequence shown here is derived from an EMBL/GenBank/DDBJ whole genome shotgun (WGS) entry which is preliminary data.</text>
</comment>
<evidence type="ECO:0000313" key="1">
    <source>
        <dbReference type="EMBL" id="NKY00259.1"/>
    </source>
</evidence>
<dbReference type="AlphaFoldDB" id="A0A846WGW0"/>
<dbReference type="SUPFAM" id="SSF51445">
    <property type="entry name" value="(Trans)glycosidases"/>
    <property type="match status" value="1"/>
</dbReference>
<evidence type="ECO:0000313" key="2">
    <source>
        <dbReference type="Proteomes" id="UP000563898"/>
    </source>
</evidence>
<dbReference type="Proteomes" id="UP000563898">
    <property type="component" value="Unassembled WGS sequence"/>
</dbReference>
<dbReference type="InterPro" id="IPR017853">
    <property type="entry name" value="GH"/>
</dbReference>
<gene>
    <name evidence="1" type="ORF">HGA05_01510</name>
</gene>
<organism evidence="1 2">
    <name type="scientific">Gordonia polyisoprenivorans</name>
    <dbReference type="NCBI Taxonomy" id="84595"/>
    <lineage>
        <taxon>Bacteria</taxon>
        <taxon>Bacillati</taxon>
        <taxon>Actinomycetota</taxon>
        <taxon>Actinomycetes</taxon>
        <taxon>Mycobacteriales</taxon>
        <taxon>Gordoniaceae</taxon>
        <taxon>Gordonia</taxon>
    </lineage>
</organism>
<name>A0A846WGW0_9ACTN</name>